<dbReference type="PANTHER" id="PTHR47331:SF1">
    <property type="entry name" value="GAG-LIKE PROTEIN"/>
    <property type="match status" value="1"/>
</dbReference>
<evidence type="ECO:0000259" key="7">
    <source>
        <dbReference type="PROSITE" id="PS50016"/>
    </source>
</evidence>
<dbReference type="Proteomes" id="UP000069940">
    <property type="component" value="Unassembled WGS sequence"/>
</dbReference>
<dbReference type="Gene3D" id="3.10.10.10">
    <property type="entry name" value="HIV Type 1 Reverse Transcriptase, subunit A, domain 1"/>
    <property type="match status" value="1"/>
</dbReference>
<dbReference type="InterPro" id="IPR005312">
    <property type="entry name" value="DUF1759"/>
</dbReference>
<dbReference type="InterPro" id="IPR040676">
    <property type="entry name" value="DUF5641"/>
</dbReference>
<proteinExistence type="predicted"/>
<dbReference type="InterPro" id="IPR001965">
    <property type="entry name" value="Znf_PHD"/>
</dbReference>
<dbReference type="InterPro" id="IPR001584">
    <property type="entry name" value="Integrase_cat-core"/>
</dbReference>
<dbReference type="Pfam" id="PF05380">
    <property type="entry name" value="Peptidase_A17"/>
    <property type="match status" value="1"/>
</dbReference>
<dbReference type="InterPro" id="IPR008042">
    <property type="entry name" value="Retrotrans_Pao"/>
</dbReference>
<keyword evidence="10" id="KW-1185">Reference proteome</keyword>
<evidence type="ECO:0000256" key="3">
    <source>
        <dbReference type="ARBA" id="ARBA00022833"/>
    </source>
</evidence>
<dbReference type="GeneID" id="134290290"/>
<dbReference type="InterPro" id="IPR019786">
    <property type="entry name" value="Zinc_finger_PHD-type_CS"/>
</dbReference>
<keyword evidence="5" id="KW-0175">Coiled coil</keyword>
<feature type="compositionally biased region" description="Basic and acidic residues" evidence="6">
    <location>
        <begin position="640"/>
        <end position="661"/>
    </location>
</feature>
<dbReference type="PROSITE" id="PS50994">
    <property type="entry name" value="INTEGRASE"/>
    <property type="match status" value="1"/>
</dbReference>
<accession>A0ABM1ZM09</accession>
<evidence type="ECO:0000313" key="9">
    <source>
        <dbReference type="EnsemblMetazoa" id="AALFPA23_019760.P29098"/>
    </source>
</evidence>
<feature type="domain" description="PHD-type" evidence="7">
    <location>
        <begin position="30"/>
        <end position="77"/>
    </location>
</feature>
<dbReference type="Pfam" id="PF18701">
    <property type="entry name" value="DUF5641"/>
    <property type="match status" value="1"/>
</dbReference>
<dbReference type="CDD" id="cd15489">
    <property type="entry name" value="PHD_SF"/>
    <property type="match status" value="1"/>
</dbReference>
<evidence type="ECO:0000256" key="1">
    <source>
        <dbReference type="ARBA" id="ARBA00022723"/>
    </source>
</evidence>
<dbReference type="InterPro" id="IPR043502">
    <property type="entry name" value="DNA/RNA_pol_sf"/>
</dbReference>
<evidence type="ECO:0000256" key="2">
    <source>
        <dbReference type="ARBA" id="ARBA00022771"/>
    </source>
</evidence>
<feature type="region of interest" description="Disordered" evidence="6">
    <location>
        <begin position="250"/>
        <end position="280"/>
    </location>
</feature>
<feature type="coiled-coil region" evidence="5">
    <location>
        <begin position="1851"/>
        <end position="1882"/>
    </location>
</feature>
<dbReference type="InterPro" id="IPR013083">
    <property type="entry name" value="Znf_RING/FYVE/PHD"/>
</dbReference>
<dbReference type="InterPro" id="IPR036397">
    <property type="entry name" value="RNaseH_sf"/>
</dbReference>
<dbReference type="PROSITE" id="PS50016">
    <property type="entry name" value="ZF_PHD_2"/>
    <property type="match status" value="1"/>
</dbReference>
<dbReference type="Gene3D" id="3.30.40.10">
    <property type="entry name" value="Zinc/RING finger domain, C3HC4 (zinc finger)"/>
    <property type="match status" value="1"/>
</dbReference>
<keyword evidence="2 4" id="KW-0863">Zinc-finger</keyword>
<evidence type="ECO:0008006" key="11">
    <source>
        <dbReference type="Google" id="ProtNLM"/>
    </source>
</evidence>
<evidence type="ECO:0000256" key="6">
    <source>
        <dbReference type="SAM" id="MobiDB-lite"/>
    </source>
</evidence>
<dbReference type="Pfam" id="PF03564">
    <property type="entry name" value="DUF1759"/>
    <property type="match status" value="1"/>
</dbReference>
<dbReference type="SUPFAM" id="SSF53098">
    <property type="entry name" value="Ribonuclease H-like"/>
    <property type="match status" value="1"/>
</dbReference>
<dbReference type="SMART" id="SM00249">
    <property type="entry name" value="PHD"/>
    <property type="match status" value="1"/>
</dbReference>
<dbReference type="InterPro" id="IPR011011">
    <property type="entry name" value="Znf_FYVE_PHD"/>
</dbReference>
<dbReference type="Gene3D" id="3.30.70.270">
    <property type="match status" value="1"/>
</dbReference>
<reference evidence="10" key="1">
    <citation type="journal article" date="2015" name="Proc. Natl. Acad. Sci. U.S.A.">
        <title>Genome sequence of the Asian Tiger mosquito, Aedes albopictus, reveals insights into its biology, genetics, and evolution.</title>
        <authorList>
            <person name="Chen X.G."/>
            <person name="Jiang X."/>
            <person name="Gu J."/>
            <person name="Xu M."/>
            <person name="Wu Y."/>
            <person name="Deng Y."/>
            <person name="Zhang C."/>
            <person name="Bonizzoni M."/>
            <person name="Dermauw W."/>
            <person name="Vontas J."/>
            <person name="Armbruster P."/>
            <person name="Huang X."/>
            <person name="Yang Y."/>
            <person name="Zhang H."/>
            <person name="He W."/>
            <person name="Peng H."/>
            <person name="Liu Y."/>
            <person name="Wu K."/>
            <person name="Chen J."/>
            <person name="Lirakis M."/>
            <person name="Topalis P."/>
            <person name="Van Leeuwen T."/>
            <person name="Hall A.B."/>
            <person name="Jiang X."/>
            <person name="Thorpe C."/>
            <person name="Mueller R.L."/>
            <person name="Sun C."/>
            <person name="Waterhouse R.M."/>
            <person name="Yan G."/>
            <person name="Tu Z.J."/>
            <person name="Fang X."/>
            <person name="James A.A."/>
        </authorList>
    </citation>
    <scope>NUCLEOTIDE SEQUENCE [LARGE SCALE GENOMIC DNA]</scope>
    <source>
        <strain evidence="10">Foshan</strain>
    </source>
</reference>
<keyword evidence="3" id="KW-0862">Zinc</keyword>
<reference evidence="9" key="2">
    <citation type="submission" date="2025-05" db="UniProtKB">
        <authorList>
            <consortium name="EnsemblMetazoa"/>
        </authorList>
    </citation>
    <scope>IDENTIFICATION</scope>
    <source>
        <strain evidence="9">Foshan</strain>
    </source>
</reference>
<name>A0ABM1ZM09_AEDAL</name>
<dbReference type="PROSITE" id="PS01359">
    <property type="entry name" value="ZF_PHD_1"/>
    <property type="match status" value="1"/>
</dbReference>
<dbReference type="InterPro" id="IPR012337">
    <property type="entry name" value="RNaseH-like_sf"/>
</dbReference>
<evidence type="ECO:0000256" key="4">
    <source>
        <dbReference type="PROSITE-ProRule" id="PRU00146"/>
    </source>
</evidence>
<dbReference type="EnsemblMetazoa" id="AALFPA23_019760.R29098">
    <property type="protein sequence ID" value="AALFPA23_019760.P29098"/>
    <property type="gene ID" value="AALFPA23_019760"/>
</dbReference>
<keyword evidence="1" id="KW-0479">Metal-binding</keyword>
<dbReference type="PANTHER" id="PTHR47331">
    <property type="entry name" value="PHD-TYPE DOMAIN-CONTAINING PROTEIN"/>
    <property type="match status" value="1"/>
</dbReference>
<evidence type="ECO:0000313" key="10">
    <source>
        <dbReference type="Proteomes" id="UP000069940"/>
    </source>
</evidence>
<dbReference type="RefSeq" id="XP_062713375.1">
    <property type="nucleotide sequence ID" value="XM_062857391.1"/>
</dbReference>
<evidence type="ECO:0000256" key="5">
    <source>
        <dbReference type="SAM" id="Coils"/>
    </source>
</evidence>
<dbReference type="Gene3D" id="3.30.420.10">
    <property type="entry name" value="Ribonuclease H-like superfamily/Ribonuclease H"/>
    <property type="match status" value="1"/>
</dbReference>
<dbReference type="SUPFAM" id="SSF57903">
    <property type="entry name" value="FYVE/PHD zinc finger"/>
    <property type="match status" value="1"/>
</dbReference>
<dbReference type="InterPro" id="IPR019787">
    <property type="entry name" value="Znf_PHD-finger"/>
</dbReference>
<sequence>MINRTPIKTRSAAAARVTQAASVGGSIVHTKNCKVCAQPSNTQMIRCIKCDCEFHEECVGVIETGAHDWQCAACTGKHGARPKQPIVAPTSETFVSTSTISPLVHATTASSDTQPNPVPNVSVPSTLVVSPGSLFPPLPQNIYLPPNSLMPPHSLIPPNSFIPPYYSLPSYQPTQYQYEICPVPSSHQSNMHVSFASGKNFEQCNTVPSRFSQVIPSVFSTVPTGSSDAMLNRTLHEGRTMNIPTSAYVKQPQRNQHQDSEDNHSQYSGTSSQRSAKQRQLKLKLQILEEDRKQQETEEASKREYLRKRHELMTEIINDEASVTDIEEDMPAARGCRIYVIPKLDPIKQRPYVTPFNSIVELQATDNHDVVRSNNSGFHSSVQNVTSRLRQMEIQNNGERAAGLQSVQTNIDHAQPQNSTPRLMSFEGEDGPFLNRNQIAARQAVSRDLPIFNGIPEEWPLFLSTFTTTTRMCGYTQEENLIRLQKCLKGKALEAVKCRLMHPSNISGIMSTLKMLYGNPEVIVQNLIAKIHSTPPPKAEKLDTLVEFSLAVQNLWATIEACQLDEYSYNVALVNELVNKLPCAFKVEWAKHRRNLPRVNIQELADWLNDLAETVCPIANLPSSVPKAVQGNRNPGHLHTHSEEITESSLEKQSEPSEPLRFERKDPQITTCVVCKSSCLSLDKCQRFIELGYNSKWAVVKEFGHCRKCLRKHKGSCRLQQTCGKNGCTYKHHQLLHNYERDGANAAKPKEEESIAVLPNLSEGECNVHRQRKPTVLFRVLPILLHGKNKSIRTYAFLDDGSSLTLIDASLAKELNLDGKPEPLCLKWTGNNSRREDGSIILDVEMSGTGKASRTYSAVAHTIASLNLFHQTVDSQKLKNQYPHLRGIPLESYHDVQPRILIGSDNANLIYQLKGREGKFQEPIATKTRLGWSVYGGVAGNDVFVGHHSIQICPCSKEADETIQQAVREYFRLDALGIYKPEKLLESRDDQRAREILQSITQTESGRYEVSLLWKFNDLRLPNSKPTALQRFRCLEGRMKREPELAAILRAKIEDYKQKGYIRKLTSEELKARQERIWYLPLFPVFNANKPGKVRVVWDAAAKTNGVSLNSVLLKGPDLLTPLDYVLYRFREFRIGLSGDVREMYLQMLMTKKDQHCLRILWCDDSSGDPSTYVTQVMPFGTSCSPSCAQYVKNLNASKYEDQFPAAAEAISKQHYVDDMLVSVETEEEAIQLAKDVEYVHAQAGFDMRNWISNSSAVVEAMANETSHEKNLNIGAELGTEKVLGMWWCTATDTFTYKLSSKHDPTLLEGLRKPTKREILRTLMAVFDPLGLISNVLIYLKVLFQEVWRSGIGWDDVIPENLHDKWNKWLEILPKVPNIRIPRCYRISTELNLQTNIQLHTFVDASLSGYAAVVYLRFEQGGTVECAIVGAKTRVAPLKFVSIPRLELQAAVIGVRLADTITKALSFKIHQRFFWSDSRDVLCWIQSDHRRYSQFVAFRVSEILESTTMAEWGHKGSKENVADDATKWNSLPDLSPSSRWFKGPSFLWETSNKWPLNPFIQDSTQEELRAQVFHHRDQPKDLIKVQDFSSWTRLQRTAATVLRSMHNFRCNANKEHRKIGPLASYELQQGANYLYRLAQSEAFPDEISAISEGRITLPKTSPIRCFNPFIDAQKLMRMQGRVSACDYASADAKHPIILPKDHHITWLIVKDYHERFHHQNHTTVINELRQIFKIPKIRRLFQRVRTECQRCKINSAVPRPPIMGDLPSARLAAFTRPFSFVGVDYFGPLTVVVGRRTEKRWGVLITCLTVRAIHIEIAHSLSASSCVMALRNFMARRGVPIRIHSDRGTNFTAANKELAAANEDLRAALKEMEQDKVIAEIVSSDTEWTFLPPASPHMGGAWERLIQTVKKTYAQCSLEETLRMKFSVILEDSEAPVLTPNHFLLGSSNGLKPLSLFDDSAAVLRRSCCMSQIEANIFWKRWLRDYLPEITRRTKWFSKVKPIEVDNIVIVVDPELPRNCWPKGRVISVNTSKDGQVRSATVQTKTGIYERPATKLAVLDVRRDQLVSQEPGVPGGECYDPSVGASV</sequence>
<feature type="domain" description="Integrase catalytic" evidence="8">
    <location>
        <begin position="1773"/>
        <end position="1961"/>
    </location>
</feature>
<dbReference type="InterPro" id="IPR043128">
    <property type="entry name" value="Rev_trsase/Diguanyl_cyclase"/>
</dbReference>
<dbReference type="SUPFAM" id="SSF56672">
    <property type="entry name" value="DNA/RNA polymerases"/>
    <property type="match status" value="1"/>
</dbReference>
<feature type="compositionally biased region" description="Polar residues" evidence="6">
    <location>
        <begin position="265"/>
        <end position="275"/>
    </location>
</feature>
<feature type="region of interest" description="Disordered" evidence="6">
    <location>
        <begin position="629"/>
        <end position="661"/>
    </location>
</feature>
<organism evidence="9 10">
    <name type="scientific">Aedes albopictus</name>
    <name type="common">Asian tiger mosquito</name>
    <name type="synonym">Stegomyia albopicta</name>
    <dbReference type="NCBI Taxonomy" id="7160"/>
    <lineage>
        <taxon>Eukaryota</taxon>
        <taxon>Metazoa</taxon>
        <taxon>Ecdysozoa</taxon>
        <taxon>Arthropoda</taxon>
        <taxon>Hexapoda</taxon>
        <taxon>Insecta</taxon>
        <taxon>Pterygota</taxon>
        <taxon>Neoptera</taxon>
        <taxon>Endopterygota</taxon>
        <taxon>Diptera</taxon>
        <taxon>Nematocera</taxon>
        <taxon>Culicoidea</taxon>
        <taxon>Culicidae</taxon>
        <taxon>Culicinae</taxon>
        <taxon>Aedini</taxon>
        <taxon>Aedes</taxon>
        <taxon>Stegomyia</taxon>
    </lineage>
</organism>
<protein>
    <recommendedName>
        <fullName evidence="11">Integrase catalytic domain-containing protein</fullName>
    </recommendedName>
</protein>
<evidence type="ECO:0000259" key="8">
    <source>
        <dbReference type="PROSITE" id="PS50994"/>
    </source>
</evidence>